<gene>
    <name evidence="2" type="ORF">SAMN05660282_01465</name>
</gene>
<evidence type="ECO:0000256" key="1">
    <source>
        <dbReference type="SAM" id="MobiDB-lite"/>
    </source>
</evidence>
<feature type="region of interest" description="Disordered" evidence="1">
    <location>
        <begin position="526"/>
        <end position="617"/>
    </location>
</feature>
<dbReference type="Proteomes" id="UP000199065">
    <property type="component" value="Unassembled WGS sequence"/>
</dbReference>
<feature type="compositionally biased region" description="Acidic residues" evidence="1">
    <location>
        <begin position="594"/>
        <end position="617"/>
    </location>
</feature>
<organism evidence="2 3">
    <name type="scientific">Corynebacterium spheniscorum</name>
    <dbReference type="NCBI Taxonomy" id="185761"/>
    <lineage>
        <taxon>Bacteria</taxon>
        <taxon>Bacillati</taxon>
        <taxon>Actinomycetota</taxon>
        <taxon>Actinomycetes</taxon>
        <taxon>Mycobacteriales</taxon>
        <taxon>Corynebacteriaceae</taxon>
        <taxon>Corynebacterium</taxon>
    </lineage>
</organism>
<reference evidence="2 3" key="1">
    <citation type="submission" date="2016-10" db="EMBL/GenBank/DDBJ databases">
        <authorList>
            <person name="de Groot N.N."/>
        </authorList>
    </citation>
    <scope>NUCLEOTIDE SEQUENCE [LARGE SCALE GENOMIC DNA]</scope>
    <source>
        <strain>J11</strain>
        <strain evidence="3">PG 39</strain>
    </source>
</reference>
<feature type="compositionally biased region" description="Acidic residues" evidence="1">
    <location>
        <begin position="38"/>
        <end position="47"/>
    </location>
</feature>
<sequence length="617" mass="66368">MVTLAFVLAGLLALAAFVLLVIDARIAAKNRPDFDDEYEEYEGEEYEPAQLSEPRRSQRPPRTRMPEEVDAAPRSAQLRAKDAEEEAGLRSAAIPWPAVNPEEHESAEDPDQSAVDYQDNDEPLDVEVEEDLHEVPQVEADELEEASNTPEDAPEAGAANLGKPEPVKETATEDTDLEESPADEHAAHTGRFAALSSSLASGLPGAHRRERRAWAEERGFSFQRGDEYLSEEWNRGVAAGQTQARDVVSGTVDGYEMHVVDLNGSAVMAIRRPTGATGVVVDMHRGLTLEDATRAINGSIDQSGAPRGDETKVLRNFLLSLGGSRGVNSDLVPVDEVAGFGVMANDAGPAQRFLDARVKEALQELPDSVVAVWTESCWVLAEFIRANHREDWEATIAPLSKIADAACTLPPATNAGQAIAAEELYPGRLMAPAGQKPESDAAEQAEELAEEMPKVTRPEEPLDLPTRSTIVSRGVVEPHIVGVDDVEPIAAGEKADLPDDGTRVLRDLSRGSSIFDDLALELGTDPLSDIPMMDDEKDEELADTEAEAEAEADVEPEAEAEADAEVDAGLDAEVAEAELVAEAAESELSSAEPVDVEVVDADTDDDDNPTDPEEEKN</sequence>
<dbReference type="RefSeq" id="WP_092285946.1">
    <property type="nucleotide sequence ID" value="NZ_FOPJ01000008.1"/>
</dbReference>
<dbReference type="EMBL" id="FOPJ01000008">
    <property type="protein sequence ID" value="SFG63365.1"/>
    <property type="molecule type" value="Genomic_DNA"/>
</dbReference>
<dbReference type="InterPro" id="IPR049726">
    <property type="entry name" value="TtfA-like_core"/>
</dbReference>
<proteinExistence type="predicted"/>
<feature type="compositionally biased region" description="Basic and acidic residues" evidence="1">
    <location>
        <begin position="451"/>
        <end position="460"/>
    </location>
</feature>
<name>A0A1I2TEX8_9CORY</name>
<dbReference type="STRING" id="185761.SAMN05660282_01465"/>
<feature type="compositionally biased region" description="Acidic residues" evidence="1">
    <location>
        <begin position="440"/>
        <end position="450"/>
    </location>
</feature>
<keyword evidence="3" id="KW-1185">Reference proteome</keyword>
<dbReference type="OrthoDB" id="4427386at2"/>
<accession>A0A1I2TEX8</accession>
<dbReference type="CDD" id="cd21904">
    <property type="entry name" value="TtfA-like"/>
    <property type="match status" value="1"/>
</dbReference>
<evidence type="ECO:0000313" key="3">
    <source>
        <dbReference type="Proteomes" id="UP000199065"/>
    </source>
</evidence>
<dbReference type="AlphaFoldDB" id="A0A1I2TEX8"/>
<feature type="compositionally biased region" description="Acidic residues" evidence="1">
    <location>
        <begin position="172"/>
        <end position="181"/>
    </location>
</feature>
<feature type="region of interest" description="Disordered" evidence="1">
    <location>
        <begin position="140"/>
        <end position="186"/>
    </location>
</feature>
<feature type="compositionally biased region" description="Acidic residues" evidence="1">
    <location>
        <begin position="532"/>
        <end position="576"/>
    </location>
</feature>
<protein>
    <submittedName>
        <fullName evidence="2">Uncharacterized protein</fullName>
    </submittedName>
</protein>
<evidence type="ECO:0000313" key="2">
    <source>
        <dbReference type="EMBL" id="SFG63365.1"/>
    </source>
</evidence>
<feature type="region of interest" description="Disordered" evidence="1">
    <location>
        <begin position="38"/>
        <end position="95"/>
    </location>
</feature>
<feature type="compositionally biased region" description="Low complexity" evidence="1">
    <location>
        <begin position="577"/>
        <end position="593"/>
    </location>
</feature>
<feature type="region of interest" description="Disordered" evidence="1">
    <location>
        <begin position="432"/>
        <end position="464"/>
    </location>
</feature>